<comment type="caution">
    <text evidence="1">The sequence shown here is derived from an EMBL/GenBank/DDBJ whole genome shotgun (WGS) entry which is preliminary data.</text>
</comment>
<sequence>MLYLLAIASVVNVKLIFDPFFFLHFNLPGIYPRGEEEPSSLRQAFSRVREVEHIVSHTGNPQQCMSVQDNIVGDNNLIRPL</sequence>
<name>A0AAV6QGN8_SOLSE</name>
<dbReference type="AlphaFoldDB" id="A0AAV6QGN8"/>
<gene>
    <name evidence="1" type="ORF">JOB18_028474</name>
</gene>
<evidence type="ECO:0000313" key="1">
    <source>
        <dbReference type="EMBL" id="KAG7490127.1"/>
    </source>
</evidence>
<proteinExistence type="predicted"/>
<accession>A0AAV6QGN8</accession>
<protein>
    <submittedName>
        <fullName evidence="1">Uncharacterized protein</fullName>
    </submittedName>
</protein>
<dbReference type="Proteomes" id="UP000693946">
    <property type="component" value="Linkage Group LG5"/>
</dbReference>
<reference evidence="1 2" key="1">
    <citation type="journal article" date="2021" name="Sci. Rep.">
        <title>Chromosome anchoring in Senegalese sole (Solea senegalensis) reveals sex-associated markers and genome rearrangements in flatfish.</title>
        <authorList>
            <person name="Guerrero-Cozar I."/>
            <person name="Gomez-Garrido J."/>
            <person name="Berbel C."/>
            <person name="Martinez-Blanch J.F."/>
            <person name="Alioto T."/>
            <person name="Claros M.G."/>
            <person name="Gagnaire P.A."/>
            <person name="Manchado M."/>
        </authorList>
    </citation>
    <scope>NUCLEOTIDE SEQUENCE [LARGE SCALE GENOMIC DNA]</scope>
    <source>
        <strain evidence="1">Sse05_10M</strain>
    </source>
</reference>
<keyword evidence="2" id="KW-1185">Reference proteome</keyword>
<evidence type="ECO:0000313" key="2">
    <source>
        <dbReference type="Proteomes" id="UP000693946"/>
    </source>
</evidence>
<organism evidence="1 2">
    <name type="scientific">Solea senegalensis</name>
    <name type="common">Senegalese sole</name>
    <dbReference type="NCBI Taxonomy" id="28829"/>
    <lineage>
        <taxon>Eukaryota</taxon>
        <taxon>Metazoa</taxon>
        <taxon>Chordata</taxon>
        <taxon>Craniata</taxon>
        <taxon>Vertebrata</taxon>
        <taxon>Euteleostomi</taxon>
        <taxon>Actinopterygii</taxon>
        <taxon>Neopterygii</taxon>
        <taxon>Teleostei</taxon>
        <taxon>Neoteleostei</taxon>
        <taxon>Acanthomorphata</taxon>
        <taxon>Carangaria</taxon>
        <taxon>Pleuronectiformes</taxon>
        <taxon>Pleuronectoidei</taxon>
        <taxon>Soleidae</taxon>
        <taxon>Solea</taxon>
    </lineage>
</organism>
<dbReference type="EMBL" id="JAGKHQ010000017">
    <property type="protein sequence ID" value="KAG7490127.1"/>
    <property type="molecule type" value="Genomic_DNA"/>
</dbReference>